<dbReference type="Pfam" id="PF13963">
    <property type="entry name" value="Transpos_assoc"/>
    <property type="match status" value="1"/>
</dbReference>
<dbReference type="InterPro" id="IPR029480">
    <property type="entry name" value="Transpos_assoc"/>
</dbReference>
<evidence type="ECO:0000313" key="3">
    <source>
        <dbReference type="Proteomes" id="UP000006038"/>
    </source>
</evidence>
<dbReference type="AlphaFoldDB" id="J3MJZ6"/>
<protein>
    <recommendedName>
        <fullName evidence="1">Transposase-associated domain-containing protein</fullName>
    </recommendedName>
</protein>
<feature type="domain" description="Transposase-associated" evidence="1">
    <location>
        <begin position="88"/>
        <end position="153"/>
    </location>
</feature>
<reference evidence="2" key="2">
    <citation type="submission" date="2013-04" db="UniProtKB">
        <authorList>
            <consortium name="EnsemblPlants"/>
        </authorList>
    </citation>
    <scope>IDENTIFICATION</scope>
</reference>
<sequence>MASNFLTYQGKGGRDGVWMGNYGVMMAFAASVFTKAQEGTARLGVKEGVKPEVRCHNLSSCNVATASTTTIYRGRMVLESIKSLLRYPRSSMHYLAGVNGFLEYAYKEKSEDTEIHCPYVNCVLTKLLSKNDVYDHLVCNGMLQSYEEWDFHGDSSEGNISNQQPHP</sequence>
<accession>J3MJZ6</accession>
<organism evidence="2">
    <name type="scientific">Oryza brachyantha</name>
    <name type="common">malo sina</name>
    <dbReference type="NCBI Taxonomy" id="4533"/>
    <lineage>
        <taxon>Eukaryota</taxon>
        <taxon>Viridiplantae</taxon>
        <taxon>Streptophyta</taxon>
        <taxon>Embryophyta</taxon>
        <taxon>Tracheophyta</taxon>
        <taxon>Spermatophyta</taxon>
        <taxon>Magnoliopsida</taxon>
        <taxon>Liliopsida</taxon>
        <taxon>Poales</taxon>
        <taxon>Poaceae</taxon>
        <taxon>BOP clade</taxon>
        <taxon>Oryzoideae</taxon>
        <taxon>Oryzeae</taxon>
        <taxon>Oryzinae</taxon>
        <taxon>Oryza</taxon>
    </lineage>
</organism>
<dbReference type="Gramene" id="OB07G17280.1">
    <property type="protein sequence ID" value="OB07G17280.1"/>
    <property type="gene ID" value="OB07G17280"/>
</dbReference>
<reference evidence="2" key="1">
    <citation type="journal article" date="2013" name="Nat. Commun.">
        <title>Whole-genome sequencing of Oryza brachyantha reveals mechanisms underlying Oryza genome evolution.</title>
        <authorList>
            <person name="Chen J."/>
            <person name="Huang Q."/>
            <person name="Gao D."/>
            <person name="Wang J."/>
            <person name="Lang Y."/>
            <person name="Liu T."/>
            <person name="Li B."/>
            <person name="Bai Z."/>
            <person name="Luis Goicoechea J."/>
            <person name="Liang C."/>
            <person name="Chen C."/>
            <person name="Zhang W."/>
            <person name="Sun S."/>
            <person name="Liao Y."/>
            <person name="Zhang X."/>
            <person name="Yang L."/>
            <person name="Song C."/>
            <person name="Wang M."/>
            <person name="Shi J."/>
            <person name="Liu G."/>
            <person name="Liu J."/>
            <person name="Zhou H."/>
            <person name="Zhou W."/>
            <person name="Yu Q."/>
            <person name="An N."/>
            <person name="Chen Y."/>
            <person name="Cai Q."/>
            <person name="Wang B."/>
            <person name="Liu B."/>
            <person name="Min J."/>
            <person name="Huang Y."/>
            <person name="Wu H."/>
            <person name="Li Z."/>
            <person name="Zhang Y."/>
            <person name="Yin Y."/>
            <person name="Song W."/>
            <person name="Jiang J."/>
            <person name="Jackson S.A."/>
            <person name="Wing R.A."/>
            <person name="Wang J."/>
            <person name="Chen M."/>
        </authorList>
    </citation>
    <scope>NUCLEOTIDE SEQUENCE [LARGE SCALE GENOMIC DNA]</scope>
    <source>
        <strain evidence="2">cv. IRGC 101232</strain>
    </source>
</reference>
<dbReference type="Proteomes" id="UP000006038">
    <property type="component" value="Chromosome 7"/>
</dbReference>
<keyword evidence="3" id="KW-1185">Reference proteome</keyword>
<name>J3MJZ6_ORYBR</name>
<dbReference type="HOGENOM" id="CLU_1597028_0_0_1"/>
<proteinExistence type="predicted"/>
<dbReference type="EnsemblPlants" id="OB07G17280.1">
    <property type="protein sequence ID" value="OB07G17280.1"/>
    <property type="gene ID" value="OB07G17280"/>
</dbReference>
<evidence type="ECO:0000313" key="2">
    <source>
        <dbReference type="EnsemblPlants" id="OB07G17280.1"/>
    </source>
</evidence>
<evidence type="ECO:0000259" key="1">
    <source>
        <dbReference type="Pfam" id="PF13963"/>
    </source>
</evidence>